<proteinExistence type="predicted"/>
<keyword evidence="10" id="KW-1185">Reference proteome</keyword>
<dbReference type="InterPro" id="IPR003018">
    <property type="entry name" value="GAF"/>
</dbReference>
<keyword evidence="6" id="KW-0902">Two-component regulatory system</keyword>
<dbReference type="Proteomes" id="UP000000268">
    <property type="component" value="Chromosome"/>
</dbReference>
<dbReference type="SUPFAM" id="SSF47384">
    <property type="entry name" value="Homodimeric domain of signal transducing histidine kinase"/>
    <property type="match status" value="1"/>
</dbReference>
<dbReference type="AlphaFoldDB" id="B0C8F2"/>
<feature type="compositionally biased region" description="Low complexity" evidence="7">
    <location>
        <begin position="637"/>
        <end position="654"/>
    </location>
</feature>
<dbReference type="OrthoDB" id="524899at2"/>
<dbReference type="Pfam" id="PF01590">
    <property type="entry name" value="GAF"/>
    <property type="match status" value="1"/>
</dbReference>
<dbReference type="RefSeq" id="WP_012165370.1">
    <property type="nucleotide sequence ID" value="NC_009925.1"/>
</dbReference>
<gene>
    <name evidence="9" type="ordered locus">AM1_5145</name>
</gene>
<dbReference type="EMBL" id="CP000828">
    <property type="protein sequence ID" value="ABW30107.1"/>
    <property type="molecule type" value="Genomic_DNA"/>
</dbReference>
<dbReference type="SUPFAM" id="SSF55874">
    <property type="entry name" value="ATPase domain of HSP90 chaperone/DNA topoisomerase II/histidine kinase"/>
    <property type="match status" value="1"/>
</dbReference>
<sequence length="666" mass="74729">MLIATSLIQELLETQPQLRPQMYFKSSLTALSRAMEDQVLAGTDHPLVIISCQRERYYRKALHRYARLAARSPQVYILATPEQEFGDGAEPYETIAFDAADPLTQEWHVIVVGQQYAACLACREHPQLQTSDALNAPRMDQARRYEGIWTFDRRVSCQAAHLFLQRISQYCPHLTPKVTQALAQIVPYVASTVRQTEPGPFTDRLVTYLQASQYRQQKAYRQIATQARKEHLVNSITAAIRRSLDPDHVLGVAVQELGQTLGTARCLIYRCLAKDKVTKLQYEFVQPGQPVLKGQTWPLRDNPWFQDVLHTQQWVYVSDAMADVRLQQSALLQDWVKTAQIQTLLLVPMWYQGRLLGMVELHQSDSQKEMAWKDAEISLVDVIASQISIALIQAQSFADLGILNQQLADLEQARSNLIAITGHELRTPLSTIQICLESLTNEPDMAPELQQIMLSTALSDAERMRKLIQDFLTLSRLESGRIEWNSEPLALQECVNLALSNIRAQSQPLPKIEAHIPENLPLAQVDGEWLVEVLAKLLDNACKFTEADGHITIDAKVASKQMLEVTVADTGRGIDPDCLGSVFERFYQEEGALRRTTGGTGLGLAICRQIIHNLGGRIWASSQGRNQGTTMHFTIHSVQTPPQPHTPSSSPQVSLPNHRSVDSSCP</sequence>
<dbReference type="SMART" id="SM00065">
    <property type="entry name" value="GAF"/>
    <property type="match status" value="1"/>
</dbReference>
<evidence type="ECO:0000259" key="8">
    <source>
        <dbReference type="PROSITE" id="PS50109"/>
    </source>
</evidence>
<dbReference type="InterPro" id="IPR003661">
    <property type="entry name" value="HisK_dim/P_dom"/>
</dbReference>
<keyword evidence="5 9" id="KW-0418">Kinase</keyword>
<dbReference type="KEGG" id="amr:AM1_5145"/>
<dbReference type="PANTHER" id="PTHR43711:SF26">
    <property type="entry name" value="SENSOR HISTIDINE KINASE RCSC"/>
    <property type="match status" value="1"/>
</dbReference>
<evidence type="ECO:0000256" key="4">
    <source>
        <dbReference type="ARBA" id="ARBA00022679"/>
    </source>
</evidence>
<protein>
    <recommendedName>
        <fullName evidence="2">histidine kinase</fullName>
        <ecNumber evidence="2">2.7.13.3</ecNumber>
    </recommendedName>
</protein>
<keyword evidence="4" id="KW-0808">Transferase</keyword>
<feature type="region of interest" description="Disordered" evidence="7">
    <location>
        <begin position="637"/>
        <end position="666"/>
    </location>
</feature>
<dbReference type="Pfam" id="PF02518">
    <property type="entry name" value="HATPase_c"/>
    <property type="match status" value="1"/>
</dbReference>
<dbReference type="InterPro" id="IPR033415">
    <property type="entry name" value="CHASE6_C"/>
</dbReference>
<dbReference type="EC" id="2.7.13.3" evidence="2"/>
<dbReference type="eggNOG" id="COG2205">
    <property type="taxonomic scope" value="Bacteria"/>
</dbReference>
<accession>B0C8F2</accession>
<keyword evidence="3" id="KW-0597">Phosphoprotein</keyword>
<evidence type="ECO:0000256" key="6">
    <source>
        <dbReference type="ARBA" id="ARBA00023012"/>
    </source>
</evidence>
<dbReference type="InterPro" id="IPR005467">
    <property type="entry name" value="His_kinase_dom"/>
</dbReference>
<evidence type="ECO:0000256" key="1">
    <source>
        <dbReference type="ARBA" id="ARBA00000085"/>
    </source>
</evidence>
<evidence type="ECO:0000313" key="10">
    <source>
        <dbReference type="Proteomes" id="UP000000268"/>
    </source>
</evidence>
<reference evidence="9 10" key="1">
    <citation type="journal article" date="2008" name="Proc. Natl. Acad. Sci. U.S.A.">
        <title>Niche adaptation and genome expansion in the chlorophyll d-producing cyanobacterium Acaryochloris marina.</title>
        <authorList>
            <person name="Swingley W.D."/>
            <person name="Chen M."/>
            <person name="Cheung P.C."/>
            <person name="Conrad A.L."/>
            <person name="Dejesa L.C."/>
            <person name="Hao J."/>
            <person name="Honchak B.M."/>
            <person name="Karbach L.E."/>
            <person name="Kurdoglu A."/>
            <person name="Lahiri S."/>
            <person name="Mastrian S.D."/>
            <person name="Miyashita H."/>
            <person name="Page L."/>
            <person name="Ramakrishna P."/>
            <person name="Satoh S."/>
            <person name="Sattley W.M."/>
            <person name="Shimada Y."/>
            <person name="Taylor H.L."/>
            <person name="Tomo T."/>
            <person name="Tsuchiya T."/>
            <person name="Wang Z.T."/>
            <person name="Raymond J."/>
            <person name="Mimuro M."/>
            <person name="Blankenship R.E."/>
            <person name="Touchman J.W."/>
        </authorList>
    </citation>
    <scope>NUCLEOTIDE SEQUENCE [LARGE SCALE GENOMIC DNA]</scope>
    <source>
        <strain evidence="10">MBIC 11017</strain>
    </source>
</reference>
<evidence type="ECO:0000256" key="3">
    <source>
        <dbReference type="ARBA" id="ARBA00022553"/>
    </source>
</evidence>
<evidence type="ECO:0000256" key="5">
    <source>
        <dbReference type="ARBA" id="ARBA00022777"/>
    </source>
</evidence>
<dbReference type="Pfam" id="PF10069">
    <property type="entry name" value="DICT"/>
    <property type="match status" value="1"/>
</dbReference>
<dbReference type="GO" id="GO:0000155">
    <property type="term" value="F:phosphorelay sensor kinase activity"/>
    <property type="evidence" value="ECO:0007669"/>
    <property type="project" value="InterPro"/>
</dbReference>
<dbReference type="STRING" id="329726.AM1_5145"/>
<dbReference type="SMART" id="SM00387">
    <property type="entry name" value="HATPase_c"/>
    <property type="match status" value="1"/>
</dbReference>
<feature type="domain" description="Histidine kinase" evidence="8">
    <location>
        <begin position="420"/>
        <end position="639"/>
    </location>
</feature>
<evidence type="ECO:0000256" key="7">
    <source>
        <dbReference type="SAM" id="MobiDB-lite"/>
    </source>
</evidence>
<dbReference type="InterPro" id="IPR050736">
    <property type="entry name" value="Sensor_HK_Regulatory"/>
</dbReference>
<dbReference type="PRINTS" id="PR00344">
    <property type="entry name" value="BCTRLSENSOR"/>
</dbReference>
<dbReference type="CDD" id="cd00082">
    <property type="entry name" value="HisKA"/>
    <property type="match status" value="1"/>
</dbReference>
<dbReference type="Pfam" id="PF17150">
    <property type="entry name" value="CHASE6_C"/>
    <property type="match status" value="1"/>
</dbReference>
<evidence type="ECO:0000313" key="9">
    <source>
        <dbReference type="EMBL" id="ABW30107.1"/>
    </source>
</evidence>
<dbReference type="PANTHER" id="PTHR43711">
    <property type="entry name" value="TWO-COMPONENT HISTIDINE KINASE"/>
    <property type="match status" value="1"/>
</dbReference>
<dbReference type="eggNOG" id="COG4250">
    <property type="taxonomic scope" value="Bacteria"/>
</dbReference>
<organism evidence="9 10">
    <name type="scientific">Acaryochloris marina (strain MBIC 11017)</name>
    <dbReference type="NCBI Taxonomy" id="329726"/>
    <lineage>
        <taxon>Bacteria</taxon>
        <taxon>Bacillati</taxon>
        <taxon>Cyanobacteriota</taxon>
        <taxon>Cyanophyceae</taxon>
        <taxon>Acaryochloridales</taxon>
        <taxon>Acaryochloridaceae</taxon>
        <taxon>Acaryochloris</taxon>
    </lineage>
</organism>
<dbReference type="Gene3D" id="3.30.565.10">
    <property type="entry name" value="Histidine kinase-like ATPase, C-terminal domain"/>
    <property type="match status" value="1"/>
</dbReference>
<dbReference type="InterPro" id="IPR004358">
    <property type="entry name" value="Sig_transdc_His_kin-like_C"/>
</dbReference>
<dbReference type="PROSITE" id="PS50109">
    <property type="entry name" value="HIS_KIN"/>
    <property type="match status" value="1"/>
</dbReference>
<dbReference type="InterPro" id="IPR003594">
    <property type="entry name" value="HATPase_dom"/>
</dbReference>
<name>B0C8F2_ACAM1</name>
<dbReference type="SUPFAM" id="SSF55781">
    <property type="entry name" value="GAF domain-like"/>
    <property type="match status" value="1"/>
</dbReference>
<dbReference type="InterPro" id="IPR036097">
    <property type="entry name" value="HisK_dim/P_sf"/>
</dbReference>
<dbReference type="InterPro" id="IPR019278">
    <property type="entry name" value="DICT_dom"/>
</dbReference>
<evidence type="ECO:0000256" key="2">
    <source>
        <dbReference type="ARBA" id="ARBA00012438"/>
    </source>
</evidence>
<dbReference type="HOGENOM" id="CLU_405850_0_0_3"/>
<dbReference type="InterPro" id="IPR036890">
    <property type="entry name" value="HATPase_C_sf"/>
</dbReference>
<dbReference type="Pfam" id="PF00512">
    <property type="entry name" value="HisKA"/>
    <property type="match status" value="1"/>
</dbReference>
<dbReference type="Gene3D" id="1.10.287.130">
    <property type="match status" value="1"/>
</dbReference>
<dbReference type="Gene3D" id="3.30.450.40">
    <property type="match status" value="1"/>
</dbReference>
<dbReference type="SMART" id="SM00388">
    <property type="entry name" value="HisKA"/>
    <property type="match status" value="1"/>
</dbReference>
<comment type="catalytic activity">
    <reaction evidence="1">
        <text>ATP + protein L-histidine = ADP + protein N-phospho-L-histidine.</text>
        <dbReference type="EC" id="2.7.13.3"/>
    </reaction>
</comment>
<dbReference type="InterPro" id="IPR029016">
    <property type="entry name" value="GAF-like_dom_sf"/>
</dbReference>